<comment type="caution">
    <text evidence="1">The sequence shown here is derived from an EMBL/GenBank/DDBJ whole genome shotgun (WGS) entry which is preliminary data.</text>
</comment>
<dbReference type="AlphaFoldDB" id="A0A4Q2A947"/>
<sequence>MSHAVTSQMIDSALTDLTKGGDTANAGAAEKFQALMNQPQLVPPGTHQEGADGGSVIAQMLTTHDAAAQHAMDRITELSAQSANMDVKQVIAQSADAAMEMYRVQFDFQAKMSVVSSSRSSAETLMKNQ</sequence>
<name>A0A4Q2A947_9BURK</name>
<evidence type="ECO:0008006" key="3">
    <source>
        <dbReference type="Google" id="ProtNLM"/>
    </source>
</evidence>
<protein>
    <recommendedName>
        <fullName evidence="3">Type III secretion protein HrpB2</fullName>
    </recommendedName>
</protein>
<dbReference type="EMBL" id="QWEX01000003">
    <property type="protein sequence ID" value="RXV65758.1"/>
    <property type="molecule type" value="Genomic_DNA"/>
</dbReference>
<dbReference type="InterPro" id="IPR013391">
    <property type="entry name" value="T3SS_HrpB2"/>
</dbReference>
<dbReference type="OrthoDB" id="9133642at2"/>
<gene>
    <name evidence="1" type="ORF">D1006_37730</name>
</gene>
<evidence type="ECO:0000313" key="2">
    <source>
        <dbReference type="Proteomes" id="UP000289650"/>
    </source>
</evidence>
<accession>A0A4Q2A947</accession>
<evidence type="ECO:0000313" key="1">
    <source>
        <dbReference type="EMBL" id="RXV65758.1"/>
    </source>
</evidence>
<dbReference type="RefSeq" id="WP_129518189.1">
    <property type="nucleotide sequence ID" value="NZ_QWEX01000003.1"/>
</dbReference>
<organism evidence="1 2">
    <name type="scientific">Burkholderia stabilis</name>
    <dbReference type="NCBI Taxonomy" id="95485"/>
    <lineage>
        <taxon>Bacteria</taxon>
        <taxon>Pseudomonadati</taxon>
        <taxon>Pseudomonadota</taxon>
        <taxon>Betaproteobacteria</taxon>
        <taxon>Burkholderiales</taxon>
        <taxon>Burkholderiaceae</taxon>
        <taxon>Burkholderia</taxon>
        <taxon>Burkholderia cepacia complex</taxon>
    </lineage>
</organism>
<reference evidence="1 2" key="1">
    <citation type="submission" date="2018-08" db="EMBL/GenBank/DDBJ databases">
        <title>Mountain-cultivated ginseng endophyte, Burkholderia stabilis and its activity against ginseng root rot disease.</title>
        <authorList>
            <person name="Tapan Kumar M."/>
            <person name="Bae H."/>
            <person name="Shanmugam G."/>
            <person name="Jeon J."/>
        </authorList>
    </citation>
    <scope>NUCLEOTIDE SEQUENCE [LARGE SCALE GENOMIC DNA]</scope>
    <source>
        <strain evidence="1 2">EB159</strain>
    </source>
</reference>
<dbReference type="Pfam" id="PF09487">
    <property type="entry name" value="HrpB2"/>
    <property type="match status" value="1"/>
</dbReference>
<dbReference type="Proteomes" id="UP000289650">
    <property type="component" value="Unassembled WGS sequence"/>
</dbReference>
<proteinExistence type="predicted"/>